<dbReference type="Proteomes" id="UP000325313">
    <property type="component" value="Unassembled WGS sequence"/>
</dbReference>
<evidence type="ECO:0000313" key="3">
    <source>
        <dbReference type="Proteomes" id="UP000325313"/>
    </source>
</evidence>
<accession>A0A5B0MCC9</accession>
<sequence length="175" mass="18935">MPRPPPTSSPLSTVLPSDPPNICTAEPNVVPIVVLCPTASRFLIKAKLPSTSSSSRQVLSNFLTVFRRYLHSDPPRFYTGKPRLPYFNWQQTVINDFDIDGLDAIPRLPSVFLDPSIFLNSRWFCVCTTAVINKSAGSDANCLLSSACPISTAHPSSPLSSSASSAPSSSPRSLR</sequence>
<gene>
    <name evidence="2" type="ORF">PGTUg99_015357</name>
</gene>
<reference evidence="2 3" key="1">
    <citation type="submission" date="2019-05" db="EMBL/GenBank/DDBJ databases">
        <title>Emergence of the Ug99 lineage of the wheat stem rust pathogen through somatic hybridization.</title>
        <authorList>
            <person name="Li F."/>
            <person name="Upadhyaya N.M."/>
            <person name="Sperschneider J."/>
            <person name="Matny O."/>
            <person name="Nguyen-Phuc H."/>
            <person name="Mago R."/>
            <person name="Raley C."/>
            <person name="Miller M.E."/>
            <person name="Silverstein K.A.T."/>
            <person name="Henningsen E."/>
            <person name="Hirsch C.D."/>
            <person name="Visser B."/>
            <person name="Pretorius Z.A."/>
            <person name="Steffenson B.J."/>
            <person name="Schwessinger B."/>
            <person name="Dodds P.N."/>
            <person name="Figueroa M."/>
        </authorList>
    </citation>
    <scope>NUCLEOTIDE SEQUENCE [LARGE SCALE GENOMIC DNA]</scope>
    <source>
        <strain evidence="2 3">Ug99</strain>
    </source>
</reference>
<proteinExistence type="predicted"/>
<organism evidence="2 3">
    <name type="scientific">Puccinia graminis f. sp. tritici</name>
    <dbReference type="NCBI Taxonomy" id="56615"/>
    <lineage>
        <taxon>Eukaryota</taxon>
        <taxon>Fungi</taxon>
        <taxon>Dikarya</taxon>
        <taxon>Basidiomycota</taxon>
        <taxon>Pucciniomycotina</taxon>
        <taxon>Pucciniomycetes</taxon>
        <taxon>Pucciniales</taxon>
        <taxon>Pucciniaceae</taxon>
        <taxon>Puccinia</taxon>
    </lineage>
</organism>
<feature type="compositionally biased region" description="Low complexity" evidence="1">
    <location>
        <begin position="155"/>
        <end position="175"/>
    </location>
</feature>
<protein>
    <submittedName>
        <fullName evidence="2">Uncharacterized protein</fullName>
    </submittedName>
</protein>
<dbReference type="AlphaFoldDB" id="A0A5B0MCC9"/>
<dbReference type="EMBL" id="VDEP01000474">
    <property type="protein sequence ID" value="KAA1073876.1"/>
    <property type="molecule type" value="Genomic_DNA"/>
</dbReference>
<comment type="caution">
    <text evidence="2">The sequence shown here is derived from an EMBL/GenBank/DDBJ whole genome shotgun (WGS) entry which is preliminary data.</text>
</comment>
<feature type="region of interest" description="Disordered" evidence="1">
    <location>
        <begin position="153"/>
        <end position="175"/>
    </location>
</feature>
<evidence type="ECO:0000313" key="2">
    <source>
        <dbReference type="EMBL" id="KAA1073876.1"/>
    </source>
</evidence>
<evidence type="ECO:0000256" key="1">
    <source>
        <dbReference type="SAM" id="MobiDB-lite"/>
    </source>
</evidence>
<name>A0A5B0MCC9_PUCGR</name>